<evidence type="ECO:0000256" key="1">
    <source>
        <dbReference type="ARBA" id="ARBA00006190"/>
    </source>
</evidence>
<organism evidence="4 5">
    <name type="scientific">Porphyridium purpureum</name>
    <name type="common">Red alga</name>
    <name type="synonym">Porphyridium cruentum</name>
    <dbReference type="NCBI Taxonomy" id="35688"/>
    <lineage>
        <taxon>Eukaryota</taxon>
        <taxon>Rhodophyta</taxon>
        <taxon>Bangiophyceae</taxon>
        <taxon>Porphyridiales</taxon>
        <taxon>Porphyridiaceae</taxon>
        <taxon>Porphyridium</taxon>
    </lineage>
</organism>
<dbReference type="OrthoDB" id="3973241at2759"/>
<dbReference type="AlphaFoldDB" id="A0A5J4Z641"/>
<dbReference type="GO" id="GO:0032511">
    <property type="term" value="P:late endosome to vacuole transport via multivesicular body sorting pathway"/>
    <property type="evidence" value="ECO:0007669"/>
    <property type="project" value="TreeGrafter"/>
</dbReference>
<comment type="caution">
    <text evidence="4">The sequence shown here is derived from an EMBL/GenBank/DDBJ whole genome shotgun (WGS) entry which is preliminary data.</text>
</comment>
<dbReference type="InterPro" id="IPR005024">
    <property type="entry name" value="Snf7_fam"/>
</dbReference>
<dbReference type="GO" id="GO:0005771">
    <property type="term" value="C:multivesicular body"/>
    <property type="evidence" value="ECO:0007669"/>
    <property type="project" value="TreeGrafter"/>
</dbReference>
<gene>
    <name evidence="4" type="ORF">FVE85_6147</name>
</gene>
<dbReference type="GO" id="GO:0006900">
    <property type="term" value="P:vesicle budding from membrane"/>
    <property type="evidence" value="ECO:0007669"/>
    <property type="project" value="TreeGrafter"/>
</dbReference>
<dbReference type="PANTHER" id="PTHR22761">
    <property type="entry name" value="CHARGED MULTIVESICULAR BODY PROTEIN"/>
    <property type="match status" value="1"/>
</dbReference>
<evidence type="ECO:0000256" key="3">
    <source>
        <dbReference type="SAM" id="Coils"/>
    </source>
</evidence>
<keyword evidence="2 3" id="KW-0175">Coiled coil</keyword>
<dbReference type="Gene3D" id="6.10.250.1710">
    <property type="match status" value="1"/>
</dbReference>
<dbReference type="Pfam" id="PF03357">
    <property type="entry name" value="Snf7"/>
    <property type="match status" value="1"/>
</dbReference>
<evidence type="ECO:0000256" key="2">
    <source>
        <dbReference type="ARBA" id="ARBA00023054"/>
    </source>
</evidence>
<reference evidence="5" key="1">
    <citation type="journal article" date="2019" name="Nat. Commun.">
        <title>Expansion of phycobilisome linker gene families in mesophilic red algae.</title>
        <authorList>
            <person name="Lee J."/>
            <person name="Kim D."/>
            <person name="Bhattacharya D."/>
            <person name="Yoon H.S."/>
        </authorList>
    </citation>
    <scope>NUCLEOTIDE SEQUENCE [LARGE SCALE GENOMIC DNA]</scope>
    <source>
        <strain evidence="5">CCMP 1328</strain>
    </source>
</reference>
<dbReference type="Proteomes" id="UP000324585">
    <property type="component" value="Unassembled WGS sequence"/>
</dbReference>
<feature type="coiled-coil region" evidence="3">
    <location>
        <begin position="100"/>
        <end position="153"/>
    </location>
</feature>
<protein>
    <submittedName>
        <fullName evidence="4">Charged multivesicular body protein 5</fullName>
    </submittedName>
</protein>
<name>A0A5J4Z641_PORPP</name>
<sequence length="236" mass="26476">MPLFKKEAPVQYVTAPAPRAPVNMNVHEHNMEMRMGSLESKLRKCDEDLALYKREMQRLKPGSPQYEMYKQRAFRVLKQKRVYQKQFEQTGKQQFNMDQMKFAKEQVQDAQASVSMMKDANKAMQKDMNNIDLDEVEDLHDEMEEMLMDASAITDTLGRTYDLGDGITDADLEAELDNVEAELFVGAGAGVPSYIQPSYVPVAGSAQAAGSNAQHANMDPIAQLEAAQFGGSGQRR</sequence>
<dbReference type="PANTHER" id="PTHR22761:SF12">
    <property type="entry name" value="CHARGED MULTIVESICULAR BODY PROTEIN 5"/>
    <property type="match status" value="1"/>
</dbReference>
<comment type="similarity">
    <text evidence="1">Belongs to the SNF7 family.</text>
</comment>
<proteinExistence type="inferred from homology"/>
<evidence type="ECO:0000313" key="4">
    <source>
        <dbReference type="EMBL" id="KAA8498562.1"/>
    </source>
</evidence>
<dbReference type="EMBL" id="VRMN01000001">
    <property type="protein sequence ID" value="KAA8498562.1"/>
    <property type="molecule type" value="Genomic_DNA"/>
</dbReference>
<keyword evidence="5" id="KW-1185">Reference proteome</keyword>
<evidence type="ECO:0000313" key="5">
    <source>
        <dbReference type="Proteomes" id="UP000324585"/>
    </source>
</evidence>
<dbReference type="OMA" id="GVKQMQK"/>
<accession>A0A5J4Z641</accession>